<dbReference type="EMBL" id="JAHLKM010000012">
    <property type="protein sequence ID" value="MCQ4333810.1"/>
    <property type="molecule type" value="Genomic_DNA"/>
</dbReference>
<organism evidence="3 4">
    <name type="scientific">Natronomonas aquatica</name>
    <dbReference type="NCBI Taxonomy" id="2841590"/>
    <lineage>
        <taxon>Archaea</taxon>
        <taxon>Methanobacteriati</taxon>
        <taxon>Methanobacteriota</taxon>
        <taxon>Stenosarchaea group</taxon>
        <taxon>Halobacteria</taxon>
        <taxon>Halobacteriales</taxon>
        <taxon>Natronomonadaceae</taxon>
        <taxon>Natronomonas</taxon>
    </lineage>
</organism>
<keyword evidence="2" id="KW-1133">Transmembrane helix</keyword>
<reference evidence="3" key="1">
    <citation type="journal article" date="2023" name="Front. Microbiol.">
        <title>Genomic-based phylogenetic and metabolic analyses of the genus Natronomonas, and description of Natronomonas aquatica sp. nov.</title>
        <authorList>
            <person name="Garcia-Roldan A."/>
            <person name="Duran-Viseras A."/>
            <person name="de la Haba R.R."/>
            <person name="Corral P."/>
            <person name="Sanchez-Porro C."/>
            <person name="Ventosa A."/>
        </authorList>
    </citation>
    <scope>NUCLEOTIDE SEQUENCE</scope>
    <source>
        <strain evidence="3">F2-12</strain>
    </source>
</reference>
<feature type="transmembrane region" description="Helical" evidence="2">
    <location>
        <begin position="30"/>
        <end position="48"/>
    </location>
</feature>
<sequence>MPSSVVHGALAALVAVGLLGRFYDRRALSIVLLIVVVPEVDTAFGWFMDGAHRTVLHNMVFPVVIGGLLYWETAREGSWIRTRWGARGVRMVWVGLFVHTLVHISLDWAHLSGINLLWPLEDRFFTLDGELALSTTEGFVQTFVEISRDPETGGGVVDAGQGGTRADTHVPNPAEPSDEPEPGPVDRRFPIAVNGWQLYLLFTGAFALVAKRLQTARPPEADGGGRKERQ</sequence>
<dbReference type="GO" id="GO:0016787">
    <property type="term" value="F:hydrolase activity"/>
    <property type="evidence" value="ECO:0007669"/>
    <property type="project" value="UniProtKB-KW"/>
</dbReference>
<comment type="caution">
    <text evidence="3">The sequence shown here is derived from an EMBL/GenBank/DDBJ whole genome shotgun (WGS) entry which is preliminary data.</text>
</comment>
<protein>
    <submittedName>
        <fullName evidence="3">Metal-dependent hydrolase</fullName>
    </submittedName>
</protein>
<dbReference type="Proteomes" id="UP001139494">
    <property type="component" value="Unassembled WGS sequence"/>
</dbReference>
<keyword evidence="4" id="KW-1185">Reference proteome</keyword>
<feature type="transmembrane region" description="Helical" evidence="2">
    <location>
        <begin position="189"/>
        <end position="210"/>
    </location>
</feature>
<dbReference type="AlphaFoldDB" id="A0A9R1CTP9"/>
<proteinExistence type="predicted"/>
<evidence type="ECO:0000256" key="1">
    <source>
        <dbReference type="SAM" id="MobiDB-lite"/>
    </source>
</evidence>
<accession>A0A9R1CTP9</accession>
<gene>
    <name evidence="3" type="ORF">KM295_10015</name>
</gene>
<dbReference type="RefSeq" id="WP_256029835.1">
    <property type="nucleotide sequence ID" value="NZ_JAHLKM010000012.1"/>
</dbReference>
<keyword evidence="2" id="KW-0812">Transmembrane</keyword>
<dbReference type="Pfam" id="PF04307">
    <property type="entry name" value="YdjM"/>
    <property type="match status" value="1"/>
</dbReference>
<keyword evidence="3" id="KW-0378">Hydrolase</keyword>
<evidence type="ECO:0000313" key="4">
    <source>
        <dbReference type="Proteomes" id="UP001139494"/>
    </source>
</evidence>
<feature type="transmembrane region" description="Helical" evidence="2">
    <location>
        <begin position="54"/>
        <end position="71"/>
    </location>
</feature>
<feature type="transmembrane region" description="Helical" evidence="2">
    <location>
        <begin position="6"/>
        <end position="23"/>
    </location>
</feature>
<evidence type="ECO:0000256" key="2">
    <source>
        <dbReference type="SAM" id="Phobius"/>
    </source>
</evidence>
<name>A0A9R1CTP9_9EURY</name>
<dbReference type="InterPro" id="IPR007404">
    <property type="entry name" value="YdjM-like"/>
</dbReference>
<evidence type="ECO:0000313" key="3">
    <source>
        <dbReference type="EMBL" id="MCQ4333810.1"/>
    </source>
</evidence>
<feature type="compositionally biased region" description="Gly residues" evidence="1">
    <location>
        <begin position="152"/>
        <end position="163"/>
    </location>
</feature>
<feature type="transmembrane region" description="Helical" evidence="2">
    <location>
        <begin position="92"/>
        <end position="111"/>
    </location>
</feature>
<keyword evidence="2" id="KW-0472">Membrane</keyword>
<feature type="region of interest" description="Disordered" evidence="1">
    <location>
        <begin position="150"/>
        <end position="186"/>
    </location>
</feature>